<dbReference type="EC" id="1.1.1.133" evidence="3"/>
<accession>A0A6J4ULQ3</accession>
<sequence>MSQFLAPELWGGLECTVNRVGDRYFDQVRRSGHHDRPEDLERFAALGLRTLRYPVLWERTAPDGLERADWSWPDARLRRLRELGVKPIVGFVHHGSGPRHTSLLESSFASGLAAFAGAVAERYPWVELYTPVNEPLTTARFGCLYGHWYPHARDALSFSKALLNECRATVLAMAAVRRANPEAKLVQTEDLGKIYSTPGLRYQADFENERRWLSLDLLCGRVDAHHPMWGFLRFVGVSEPELAWFLEHPCPPDVLGFNYYLTSERFLDERLEHYPLSSHGSNGRQRYADVEAVRVLGTGLSGPYGLLHEAWSRYGLPLAVSEAHLGCTREEQLRWLLEVWEAAQRLRTEGCDVRAVTVWSLLGAHDWNSLLTRDEGFYEPGVFDVRAPVPRPTALAETVRALAAGQRVSHPVLAEPGWWRRPERLLYPVYPASAQTRLPAGAPVQARPLLIVGTSSSFIEGTTRVCKTRGLPYRLISQEQLDGQPEPLHELQPWAVVHAGGAPNGFCTEPEPASAEFLTRLGDLCRASKLPLLAFSSSFVFDGRKAEPYLESDSTSPRSASGTALAEAELYLSSTSLIVRTGPLFSSWVDEETMGEALEYEDALVSPAYLPDVLHAALDLLVDGARGLWHLAPTDTILLSELNTLLGTGVTPRPTQARITGPPEQPNWTLRSERGGPLPPLGDALARYAHERKEQLARSVTP</sequence>
<dbReference type="GO" id="GO:0008831">
    <property type="term" value="F:dTDP-4-dehydrorhamnose reductase activity"/>
    <property type="evidence" value="ECO:0007669"/>
    <property type="project" value="UniProtKB-EC"/>
</dbReference>
<dbReference type="InterPro" id="IPR017853">
    <property type="entry name" value="GH"/>
</dbReference>
<dbReference type="InterPro" id="IPR036291">
    <property type="entry name" value="NAD(P)-bd_dom_sf"/>
</dbReference>
<dbReference type="Pfam" id="PF04321">
    <property type="entry name" value="RmlD_sub_bind"/>
    <property type="match status" value="1"/>
</dbReference>
<feature type="domain" description="RmlD-like substrate binding" evidence="2">
    <location>
        <begin position="488"/>
        <end position="587"/>
    </location>
</feature>
<gene>
    <name evidence="3" type="ORF">AVDCRST_MAG86-1558</name>
</gene>
<name>A0A6J4ULQ3_9DEIN</name>
<dbReference type="Gene3D" id="3.20.20.80">
    <property type="entry name" value="Glycosidases"/>
    <property type="match status" value="1"/>
</dbReference>
<keyword evidence="3" id="KW-0560">Oxidoreductase</keyword>
<protein>
    <submittedName>
        <fullName evidence="3">GH1</fullName>
        <ecNumber evidence="3">1.1.1.133</ecNumber>
    </submittedName>
</protein>
<reference evidence="3" key="1">
    <citation type="submission" date="2020-02" db="EMBL/GenBank/DDBJ databases">
        <authorList>
            <person name="Meier V. D."/>
        </authorList>
    </citation>
    <scope>NUCLEOTIDE SEQUENCE</scope>
    <source>
        <strain evidence="3">AVDCRST_MAG86</strain>
    </source>
</reference>
<feature type="region of interest" description="Disordered" evidence="1">
    <location>
        <begin position="650"/>
        <end position="680"/>
    </location>
</feature>
<dbReference type="InterPro" id="IPR029903">
    <property type="entry name" value="RmlD-like-bd"/>
</dbReference>
<dbReference type="EMBL" id="CADCWP010000001">
    <property type="protein sequence ID" value="CAA9552576.1"/>
    <property type="molecule type" value="Genomic_DNA"/>
</dbReference>
<proteinExistence type="predicted"/>
<dbReference type="SUPFAM" id="SSF51445">
    <property type="entry name" value="(Trans)glycosidases"/>
    <property type="match status" value="1"/>
</dbReference>
<dbReference type="AlphaFoldDB" id="A0A6J4ULQ3"/>
<evidence type="ECO:0000256" key="1">
    <source>
        <dbReference type="SAM" id="MobiDB-lite"/>
    </source>
</evidence>
<evidence type="ECO:0000313" key="3">
    <source>
        <dbReference type="EMBL" id="CAA9552576.1"/>
    </source>
</evidence>
<organism evidence="3">
    <name type="scientific">uncultured Truepera sp</name>
    <dbReference type="NCBI Taxonomy" id="543023"/>
    <lineage>
        <taxon>Bacteria</taxon>
        <taxon>Thermotogati</taxon>
        <taxon>Deinococcota</taxon>
        <taxon>Deinococci</taxon>
        <taxon>Trueperales</taxon>
        <taxon>Trueperaceae</taxon>
        <taxon>Truepera</taxon>
        <taxon>environmental samples</taxon>
    </lineage>
</organism>
<dbReference type="Gene3D" id="3.40.50.720">
    <property type="entry name" value="NAD(P)-binding Rossmann-like Domain"/>
    <property type="match status" value="1"/>
</dbReference>
<evidence type="ECO:0000259" key="2">
    <source>
        <dbReference type="Pfam" id="PF04321"/>
    </source>
</evidence>
<dbReference type="SUPFAM" id="SSF51735">
    <property type="entry name" value="NAD(P)-binding Rossmann-fold domains"/>
    <property type="match status" value="1"/>
</dbReference>